<evidence type="ECO:0000256" key="1">
    <source>
        <dbReference type="SAM" id="MobiDB-lite"/>
    </source>
</evidence>
<proteinExistence type="predicted"/>
<organism evidence="3">
    <name type="scientific">Ixodes ricinus</name>
    <name type="common">Common tick</name>
    <name type="synonym">Acarus ricinus</name>
    <dbReference type="NCBI Taxonomy" id="34613"/>
    <lineage>
        <taxon>Eukaryota</taxon>
        <taxon>Metazoa</taxon>
        <taxon>Ecdysozoa</taxon>
        <taxon>Arthropoda</taxon>
        <taxon>Chelicerata</taxon>
        <taxon>Arachnida</taxon>
        <taxon>Acari</taxon>
        <taxon>Parasitiformes</taxon>
        <taxon>Ixodida</taxon>
        <taxon>Ixodoidea</taxon>
        <taxon>Ixodidae</taxon>
        <taxon>Ixodinae</taxon>
        <taxon>Ixodes</taxon>
    </lineage>
</organism>
<name>A0A6B0UU14_IXORI</name>
<dbReference type="AlphaFoldDB" id="A0A6B0UU14"/>
<evidence type="ECO:0000313" key="3">
    <source>
        <dbReference type="EMBL" id="MXU93263.1"/>
    </source>
</evidence>
<keyword evidence="2" id="KW-0732">Signal</keyword>
<accession>A0A6B0UU14</accession>
<dbReference type="PROSITE" id="PS51257">
    <property type="entry name" value="PROKAR_LIPOPROTEIN"/>
    <property type="match status" value="1"/>
</dbReference>
<sequence length="143" mass="15288">MHTSKSSSSPDFSALCTDCAALCITLLAASVAASCTFEAIFWEDFRHIGGGTFMPEKTFGNLVKLMPQSRAASPIRAESSFWRVSPMFDECGALATSPHDGHSTIKPRSAPLPLSFSSRQDPAHSGHSKAPTKALAQETSSKR</sequence>
<evidence type="ECO:0008006" key="4">
    <source>
        <dbReference type="Google" id="ProtNLM"/>
    </source>
</evidence>
<dbReference type="EMBL" id="GIFC01011180">
    <property type="protein sequence ID" value="MXU93263.1"/>
    <property type="molecule type" value="Transcribed_RNA"/>
</dbReference>
<protein>
    <recommendedName>
        <fullName evidence="4">Secreted protein</fullName>
    </recommendedName>
</protein>
<feature type="signal peptide" evidence="2">
    <location>
        <begin position="1"/>
        <end position="33"/>
    </location>
</feature>
<evidence type="ECO:0000256" key="2">
    <source>
        <dbReference type="SAM" id="SignalP"/>
    </source>
</evidence>
<feature type="region of interest" description="Disordered" evidence="1">
    <location>
        <begin position="95"/>
        <end position="143"/>
    </location>
</feature>
<reference evidence="3" key="1">
    <citation type="submission" date="2019-12" db="EMBL/GenBank/DDBJ databases">
        <title>An insight into the sialome of adult female Ixodes ricinus ticks feeding for 6 days.</title>
        <authorList>
            <person name="Perner J."/>
            <person name="Ribeiro J.M.C."/>
        </authorList>
    </citation>
    <scope>NUCLEOTIDE SEQUENCE</scope>
    <source>
        <strain evidence="3">Semi-engorged</strain>
        <tissue evidence="3">Salivary glands</tissue>
    </source>
</reference>
<feature type="chain" id="PRO_5025553862" description="Secreted protein" evidence="2">
    <location>
        <begin position="34"/>
        <end position="143"/>
    </location>
</feature>